<accession>A0ABP6RSH3</accession>
<dbReference type="Pfam" id="PF11512">
    <property type="entry name" value="Atu4866"/>
    <property type="match status" value="1"/>
</dbReference>
<keyword evidence="3" id="KW-1185">Reference proteome</keyword>
<evidence type="ECO:0000256" key="1">
    <source>
        <dbReference type="SAM" id="MobiDB-lite"/>
    </source>
</evidence>
<dbReference type="Gene3D" id="2.40.128.290">
    <property type="entry name" value="Uncharacterised protein Atu4866, PF11512"/>
    <property type="match status" value="1"/>
</dbReference>
<dbReference type="Proteomes" id="UP001500483">
    <property type="component" value="Unassembled WGS sequence"/>
</dbReference>
<organism evidence="2 3">
    <name type="scientific">Saccharopolyspora gregorii</name>
    <dbReference type="NCBI Taxonomy" id="33914"/>
    <lineage>
        <taxon>Bacteria</taxon>
        <taxon>Bacillati</taxon>
        <taxon>Actinomycetota</taxon>
        <taxon>Actinomycetes</taxon>
        <taxon>Pseudonocardiales</taxon>
        <taxon>Pseudonocardiaceae</taxon>
        <taxon>Saccharopolyspora</taxon>
    </lineage>
</organism>
<reference evidence="3" key="1">
    <citation type="journal article" date="2019" name="Int. J. Syst. Evol. Microbiol.">
        <title>The Global Catalogue of Microorganisms (GCM) 10K type strain sequencing project: providing services to taxonomists for standard genome sequencing and annotation.</title>
        <authorList>
            <consortium name="The Broad Institute Genomics Platform"/>
            <consortium name="The Broad Institute Genome Sequencing Center for Infectious Disease"/>
            <person name="Wu L."/>
            <person name="Ma J."/>
        </authorList>
    </citation>
    <scope>NUCLEOTIDE SEQUENCE [LARGE SCALE GENOMIC DNA]</scope>
    <source>
        <strain evidence="3">JCM 9687</strain>
    </source>
</reference>
<gene>
    <name evidence="2" type="ORF">GCM10020366_29310</name>
</gene>
<dbReference type="EMBL" id="BAAAYK010000038">
    <property type="protein sequence ID" value="GAA3358191.1"/>
    <property type="molecule type" value="Genomic_DNA"/>
</dbReference>
<name>A0ABP6RSH3_9PSEU</name>
<protein>
    <submittedName>
        <fullName evidence="2">Atu4866 domain-containing protein</fullName>
    </submittedName>
</protein>
<dbReference type="InterPro" id="IPR020955">
    <property type="entry name" value="Uncharacterised_Atu4866"/>
</dbReference>
<feature type="compositionally biased region" description="Low complexity" evidence="1">
    <location>
        <begin position="29"/>
        <end position="38"/>
    </location>
</feature>
<sequence length="71" mass="7320">MGVAGTWVTADGPPPPGAAGRRALRRGPARTGGRTVTGSHLDDVDDTGFTATGDVRDGVVHHEHLALHREG</sequence>
<evidence type="ECO:0000313" key="2">
    <source>
        <dbReference type="EMBL" id="GAA3358191.1"/>
    </source>
</evidence>
<dbReference type="InterPro" id="IPR038646">
    <property type="entry name" value="Atu4866-like_sf"/>
</dbReference>
<proteinExistence type="predicted"/>
<evidence type="ECO:0000313" key="3">
    <source>
        <dbReference type="Proteomes" id="UP001500483"/>
    </source>
</evidence>
<feature type="region of interest" description="Disordered" evidence="1">
    <location>
        <begin position="1"/>
        <end position="55"/>
    </location>
</feature>
<comment type="caution">
    <text evidence="2">The sequence shown here is derived from an EMBL/GenBank/DDBJ whole genome shotgun (WGS) entry which is preliminary data.</text>
</comment>